<accession>A0A269THN3</accession>
<proteinExistence type="predicted"/>
<dbReference type="Proteomes" id="UP000216943">
    <property type="component" value="Unassembled WGS sequence"/>
</dbReference>
<dbReference type="RefSeq" id="WP_095335208.1">
    <property type="nucleotide sequence ID" value="NZ_NQNY01000021.1"/>
</dbReference>
<protein>
    <submittedName>
        <fullName evidence="1">Uncharacterized protein</fullName>
    </submittedName>
</protein>
<evidence type="ECO:0000313" key="2">
    <source>
        <dbReference type="Proteomes" id="UP000216943"/>
    </source>
</evidence>
<organism evidence="1 2">
    <name type="scientific">Mycoplasmopsis agassizii</name>
    <dbReference type="NCBI Taxonomy" id="33922"/>
    <lineage>
        <taxon>Bacteria</taxon>
        <taxon>Bacillati</taxon>
        <taxon>Mycoplasmatota</taxon>
        <taxon>Mycoplasmoidales</taxon>
        <taxon>Metamycoplasmataceae</taxon>
        <taxon>Mycoplasmopsis</taxon>
    </lineage>
</organism>
<dbReference type="EMBL" id="NQNY01000021">
    <property type="protein sequence ID" value="PAK20901.1"/>
    <property type="molecule type" value="Genomic_DNA"/>
</dbReference>
<evidence type="ECO:0000313" key="1">
    <source>
        <dbReference type="EMBL" id="PAK20901.1"/>
    </source>
</evidence>
<comment type="caution">
    <text evidence="1">The sequence shown here is derived from an EMBL/GenBank/DDBJ whole genome shotgun (WGS) entry which is preliminary data.</text>
</comment>
<sequence>MNFTFSDFQWIFEGIWVNAKIEKRIKNFHPHISSDKVIKDDRISGSDKFTKKWLWKYEPELPNATVDLPDSKYVDSGYIHDFSEQKNYPNNLKSISLLKNERELKQALRLDDQTREKYLKYFKALEEYFHP</sequence>
<dbReference type="AlphaFoldDB" id="A0A269THN3"/>
<gene>
    <name evidence="1" type="ORF">CJJ23_04810</name>
</gene>
<name>A0A269THN3_9BACT</name>
<reference evidence="2" key="1">
    <citation type="submission" date="2017-08" db="EMBL/GenBank/DDBJ databases">
        <authorList>
            <person name="Alvarez-Ponce D."/>
            <person name="Weitzman C.L."/>
            <person name="Tillett R.L."/>
            <person name="Sandmeier F.C."/>
            <person name="Tracy C.R."/>
        </authorList>
    </citation>
    <scope>NUCLEOTIDE SEQUENCE [LARGE SCALE GENOMIC DNA]</scope>
    <source>
        <strain evidence="2">723</strain>
    </source>
</reference>